<dbReference type="EMBL" id="JACARL010000031">
    <property type="protein sequence ID" value="NWE81622.1"/>
    <property type="molecule type" value="Genomic_DNA"/>
</dbReference>
<name>A0A7Y8B9E4_9PSED</name>
<evidence type="ECO:0000313" key="4">
    <source>
        <dbReference type="Proteomes" id="UP000590218"/>
    </source>
</evidence>
<evidence type="ECO:0000313" key="3">
    <source>
        <dbReference type="Proteomes" id="UP000563268"/>
    </source>
</evidence>
<dbReference type="Proteomes" id="UP000590218">
    <property type="component" value="Unassembled WGS sequence"/>
</dbReference>
<evidence type="ECO:0000313" key="2">
    <source>
        <dbReference type="EMBL" id="NWE81622.1"/>
    </source>
</evidence>
<proteinExistence type="predicted"/>
<protein>
    <submittedName>
        <fullName evidence="1">Uncharacterized protein</fullName>
    </submittedName>
</protein>
<accession>A0A7Y8B9E4</accession>
<organism evidence="1 3">
    <name type="scientific">Pseudomonas edaphica</name>
    <dbReference type="NCBI Taxonomy" id="2006980"/>
    <lineage>
        <taxon>Bacteria</taxon>
        <taxon>Pseudomonadati</taxon>
        <taxon>Pseudomonadota</taxon>
        <taxon>Gammaproteobacteria</taxon>
        <taxon>Pseudomonadales</taxon>
        <taxon>Pseudomonadaceae</taxon>
        <taxon>Pseudomonas</taxon>
    </lineage>
</organism>
<evidence type="ECO:0000313" key="1">
    <source>
        <dbReference type="EMBL" id="NWE05819.1"/>
    </source>
</evidence>
<dbReference type="EMBL" id="JACARM010000003">
    <property type="protein sequence ID" value="NWE05819.1"/>
    <property type="molecule type" value="Genomic_DNA"/>
</dbReference>
<dbReference type="AlphaFoldDB" id="A0A7Y8B9E4"/>
<comment type="caution">
    <text evidence="1">The sequence shown here is derived from an EMBL/GenBank/DDBJ whole genome shotgun (WGS) entry which is preliminary data.</text>
</comment>
<dbReference type="Proteomes" id="UP000563268">
    <property type="component" value="Unassembled WGS sequence"/>
</dbReference>
<reference evidence="3 4" key="1">
    <citation type="submission" date="2020-04" db="EMBL/GenBank/DDBJ databases">
        <title>Molecular characterization of pseudomonads from Agaricus bisporus reveal novel blotch 2 pathogens in Western Europe.</title>
        <authorList>
            <person name="Taparia T."/>
            <person name="Krijger M."/>
            <person name="Haynes E."/>
            <person name="Elpinstone J.G."/>
            <person name="Noble R."/>
            <person name="Van Der Wolf J."/>
        </authorList>
    </citation>
    <scope>NUCLEOTIDE SEQUENCE [LARGE SCALE GENOMIC DNA]</scope>
    <source>
        <strain evidence="2 4">K6002</strain>
        <strain evidence="1 3">K7002</strain>
    </source>
</reference>
<dbReference type="RefSeq" id="WP_176991577.1">
    <property type="nucleotide sequence ID" value="NZ_JACARL010000031.1"/>
</dbReference>
<sequence>MIATLRKPNSIAGIKKVAKELKKGSKITHFQALNLAAQLSGFHNFNHAHSSLNSPASGMPHDHKYQVTISARWRDWEGNKGSVSATVSIPNLLHELVTPQNFFGLLSDLEINGSEELSFAKVLPGEGHAEMRVFSAARAIRFISVTGLVPALTPRNPLPFFEDIHGFQCKIPNGDHTRFWKDPISGHHVITDEPYFGEATPPLVKAKRTEWANKHQLSVGFPEWPGMHNPGYGTRLTLFSQNLDVAPFVKTLDKIPVPGEGYDADLLEPDYRKSTSPIGKRAYS</sequence>
<gene>
    <name evidence="1" type="ORF">HX788_01860</name>
    <name evidence="2" type="ORF">HX795_05900</name>
</gene>